<evidence type="ECO:0000313" key="7">
    <source>
        <dbReference type="Proteomes" id="UP000188320"/>
    </source>
</evidence>
<evidence type="ECO:0000256" key="4">
    <source>
        <dbReference type="ARBA" id="ARBA00022840"/>
    </source>
</evidence>
<dbReference type="CDD" id="cd13970">
    <property type="entry name" value="ABC1_ADCK3"/>
    <property type="match status" value="1"/>
</dbReference>
<dbReference type="InterPro" id="IPR011009">
    <property type="entry name" value="Kinase-like_dom_sf"/>
</dbReference>
<dbReference type="GO" id="GO:0005524">
    <property type="term" value="F:ATP binding"/>
    <property type="evidence" value="ECO:0007669"/>
    <property type="project" value="UniProtKB-KW"/>
</dbReference>
<gene>
    <name evidence="6" type="ORF">AX774_g4261</name>
</gene>
<protein>
    <submittedName>
        <fullName evidence="6">AarF domain-containing protein kinase 4</fullName>
    </submittedName>
</protein>
<evidence type="ECO:0000256" key="3">
    <source>
        <dbReference type="ARBA" id="ARBA00022741"/>
    </source>
</evidence>
<sequence>MPQKQLYKVMEEQMGVEWESNFGSFDTIPFAAASIGQVHKATLSKDLAEKYGFSDVAVKVQYPGVSKSIDSDLSNLQSLLHLSKLLPKGMYLENSIRVARKELAWECDYLREAECNRKFVDIFTGSTVFKIPRVVNELSNSMVITTEFVNGDPISAVVNYDQETRDWVGTMIMELCLQELFVHKFMQTDPNWTNFLYDHSSRKIGLLDFGASRGYDVDFLDPYMQVLRASASSDRKSIAKWSEVLGFLTGYESQAMLDAHTDSVLELGKPFRDHGLFDFGRQQVTSNVKSNIPTMLNERLTPPPDETYSLHRKLSGAYLLCARIKARVPCRDLFFKYSDAYTVSQKYAA</sequence>
<keyword evidence="2" id="KW-0808">Transferase</keyword>
<dbReference type="PANTHER" id="PTHR43851">
    <property type="match status" value="1"/>
</dbReference>
<dbReference type="OrthoDB" id="201153at2759"/>
<dbReference type="InterPro" id="IPR004147">
    <property type="entry name" value="ABC1_dom"/>
</dbReference>
<dbReference type="GO" id="GO:0016301">
    <property type="term" value="F:kinase activity"/>
    <property type="evidence" value="ECO:0007669"/>
    <property type="project" value="UniProtKB-KW"/>
</dbReference>
<comment type="similarity">
    <text evidence="1">Belongs to the protein kinase superfamily. ADCK protein kinase family.</text>
</comment>
<organism evidence="6 7">
    <name type="scientific">Zancudomyces culisetae</name>
    <name type="common">Gut fungus</name>
    <name type="synonym">Smittium culisetae</name>
    <dbReference type="NCBI Taxonomy" id="1213189"/>
    <lineage>
        <taxon>Eukaryota</taxon>
        <taxon>Fungi</taxon>
        <taxon>Fungi incertae sedis</taxon>
        <taxon>Zoopagomycota</taxon>
        <taxon>Kickxellomycotina</taxon>
        <taxon>Harpellomycetes</taxon>
        <taxon>Harpellales</taxon>
        <taxon>Legeriomycetaceae</taxon>
        <taxon>Zancudomyces</taxon>
    </lineage>
</organism>
<name>A0A1R1PMY2_ZANCU</name>
<dbReference type="GO" id="GO:0006744">
    <property type="term" value="P:ubiquinone biosynthetic process"/>
    <property type="evidence" value="ECO:0007669"/>
    <property type="project" value="TreeGrafter"/>
</dbReference>
<evidence type="ECO:0000313" key="6">
    <source>
        <dbReference type="EMBL" id="OMH82262.1"/>
    </source>
</evidence>
<keyword evidence="6" id="KW-0418">Kinase</keyword>
<feature type="domain" description="ABC1 atypical kinase-like" evidence="5">
    <location>
        <begin position="1"/>
        <end position="240"/>
    </location>
</feature>
<evidence type="ECO:0000256" key="1">
    <source>
        <dbReference type="ARBA" id="ARBA00009670"/>
    </source>
</evidence>
<keyword evidence="3" id="KW-0547">Nucleotide-binding</keyword>
<keyword evidence="7" id="KW-1185">Reference proteome</keyword>
<evidence type="ECO:0000256" key="2">
    <source>
        <dbReference type="ARBA" id="ARBA00022679"/>
    </source>
</evidence>
<dbReference type="InterPro" id="IPR034646">
    <property type="entry name" value="ADCK3_dom"/>
</dbReference>
<dbReference type="SUPFAM" id="SSF56112">
    <property type="entry name" value="Protein kinase-like (PK-like)"/>
    <property type="match status" value="1"/>
</dbReference>
<dbReference type="EMBL" id="LSSK01000705">
    <property type="protein sequence ID" value="OMH82262.1"/>
    <property type="molecule type" value="Genomic_DNA"/>
</dbReference>
<reference evidence="7" key="1">
    <citation type="submission" date="2017-01" db="EMBL/GenBank/DDBJ databases">
        <authorList>
            <person name="Wang Y."/>
            <person name="White M."/>
            <person name="Kvist S."/>
            <person name="Moncalvo J.-M."/>
        </authorList>
    </citation>
    <scope>NUCLEOTIDE SEQUENCE [LARGE SCALE GENOMIC DNA]</scope>
    <source>
        <strain evidence="7">COL-18-3</strain>
    </source>
</reference>
<evidence type="ECO:0000259" key="5">
    <source>
        <dbReference type="Pfam" id="PF03109"/>
    </source>
</evidence>
<accession>A0A1R1PMY2</accession>
<dbReference type="Pfam" id="PF03109">
    <property type="entry name" value="ABC1"/>
    <property type="match status" value="1"/>
</dbReference>
<dbReference type="Proteomes" id="UP000188320">
    <property type="component" value="Unassembled WGS sequence"/>
</dbReference>
<proteinExistence type="inferred from homology"/>
<comment type="caution">
    <text evidence="6">The sequence shown here is derived from an EMBL/GenBank/DDBJ whole genome shotgun (WGS) entry which is preliminary data.</text>
</comment>
<dbReference type="PANTHER" id="PTHR43851:SF3">
    <property type="entry name" value="COENZYME Q8"/>
    <property type="match status" value="1"/>
</dbReference>
<dbReference type="InterPro" id="IPR051409">
    <property type="entry name" value="Atypical_kinase_ADCK"/>
</dbReference>
<keyword evidence="4" id="KW-0067">ATP-binding</keyword>
<dbReference type="AlphaFoldDB" id="A0A1R1PMY2"/>